<protein>
    <submittedName>
        <fullName evidence="1">Uncharacterized protein</fullName>
    </submittedName>
</protein>
<evidence type="ECO:0000313" key="1">
    <source>
        <dbReference type="EMBL" id="KAI3799197.1"/>
    </source>
</evidence>
<name>A0ACB9HWJ6_9ASTR</name>
<reference evidence="2" key="1">
    <citation type="journal article" date="2022" name="Mol. Ecol. Resour.">
        <title>The genomes of chicory, endive, great burdock and yacon provide insights into Asteraceae palaeo-polyploidization history and plant inulin production.</title>
        <authorList>
            <person name="Fan W."/>
            <person name="Wang S."/>
            <person name="Wang H."/>
            <person name="Wang A."/>
            <person name="Jiang F."/>
            <person name="Liu H."/>
            <person name="Zhao H."/>
            <person name="Xu D."/>
            <person name="Zhang Y."/>
        </authorList>
    </citation>
    <scope>NUCLEOTIDE SEQUENCE [LARGE SCALE GENOMIC DNA]</scope>
    <source>
        <strain evidence="2">cv. Yunnan</strain>
    </source>
</reference>
<keyword evidence="2" id="KW-1185">Reference proteome</keyword>
<sequence length="71" mass="8065">MILPNQRNRLSKMEQSRRMINVLKSYGVAKKHSVHHLKYLPICFLDTTVPLTVLVLRSVEFLSLLGSAASN</sequence>
<comment type="caution">
    <text evidence="1">The sequence shown here is derived from an EMBL/GenBank/DDBJ whole genome shotgun (WGS) entry which is preliminary data.</text>
</comment>
<reference evidence="1 2" key="2">
    <citation type="journal article" date="2022" name="Mol. Ecol. Resour.">
        <title>The genomes of chicory, endive, great burdock and yacon provide insights into Asteraceae paleo-polyploidization history and plant inulin production.</title>
        <authorList>
            <person name="Fan W."/>
            <person name="Wang S."/>
            <person name="Wang H."/>
            <person name="Wang A."/>
            <person name="Jiang F."/>
            <person name="Liu H."/>
            <person name="Zhao H."/>
            <person name="Xu D."/>
            <person name="Zhang Y."/>
        </authorList>
    </citation>
    <scope>NUCLEOTIDE SEQUENCE [LARGE SCALE GENOMIC DNA]</scope>
    <source>
        <strain evidence="2">cv. Yunnan</strain>
        <tissue evidence="1">Leaves</tissue>
    </source>
</reference>
<proteinExistence type="predicted"/>
<accession>A0ACB9HWJ6</accession>
<dbReference type="EMBL" id="CM042028">
    <property type="protein sequence ID" value="KAI3799197.1"/>
    <property type="molecule type" value="Genomic_DNA"/>
</dbReference>
<organism evidence="1 2">
    <name type="scientific">Smallanthus sonchifolius</name>
    <dbReference type="NCBI Taxonomy" id="185202"/>
    <lineage>
        <taxon>Eukaryota</taxon>
        <taxon>Viridiplantae</taxon>
        <taxon>Streptophyta</taxon>
        <taxon>Embryophyta</taxon>
        <taxon>Tracheophyta</taxon>
        <taxon>Spermatophyta</taxon>
        <taxon>Magnoliopsida</taxon>
        <taxon>eudicotyledons</taxon>
        <taxon>Gunneridae</taxon>
        <taxon>Pentapetalae</taxon>
        <taxon>asterids</taxon>
        <taxon>campanulids</taxon>
        <taxon>Asterales</taxon>
        <taxon>Asteraceae</taxon>
        <taxon>Asteroideae</taxon>
        <taxon>Heliantheae alliance</taxon>
        <taxon>Millerieae</taxon>
        <taxon>Smallanthus</taxon>
    </lineage>
</organism>
<evidence type="ECO:0000313" key="2">
    <source>
        <dbReference type="Proteomes" id="UP001056120"/>
    </source>
</evidence>
<dbReference type="Proteomes" id="UP001056120">
    <property type="component" value="Linkage Group LG11"/>
</dbReference>
<gene>
    <name evidence="1" type="ORF">L1987_34487</name>
</gene>